<sequence>MPDSIIQRFNHFQQIAKYKAPLLHYRIDSPNSTRRYKALGPYGDQRETLVGLGFGPLLFLIFLLAFRAGVEVAVIGNCAFWLLTFLHPRGLSGLLAGINCELMEDSGTCSLLCHDMLVLFLLIFIVVYLLGSS</sequence>
<keyword evidence="1" id="KW-1133">Transmembrane helix</keyword>
<gene>
    <name evidence="2" type="ORF">L873DRAFT_1803840</name>
</gene>
<keyword evidence="1" id="KW-0812">Transmembrane</keyword>
<evidence type="ECO:0000256" key="1">
    <source>
        <dbReference type="SAM" id="Phobius"/>
    </source>
</evidence>
<dbReference type="Proteomes" id="UP000276215">
    <property type="component" value="Unassembled WGS sequence"/>
</dbReference>
<proteinExistence type="predicted"/>
<feature type="transmembrane region" description="Helical" evidence="1">
    <location>
        <begin position="109"/>
        <end position="130"/>
    </location>
</feature>
<evidence type="ECO:0000313" key="3">
    <source>
        <dbReference type="Proteomes" id="UP000276215"/>
    </source>
</evidence>
<feature type="transmembrane region" description="Helical" evidence="1">
    <location>
        <begin position="74"/>
        <end position="97"/>
    </location>
</feature>
<protein>
    <submittedName>
        <fullName evidence="2">Uncharacterized protein</fullName>
    </submittedName>
</protein>
<evidence type="ECO:0000313" key="2">
    <source>
        <dbReference type="EMBL" id="RPB01320.1"/>
    </source>
</evidence>
<reference evidence="2 3" key="1">
    <citation type="journal article" date="2018" name="Nat. Ecol. Evol.">
        <title>Pezizomycetes genomes reveal the molecular basis of ectomycorrhizal truffle lifestyle.</title>
        <authorList>
            <person name="Murat C."/>
            <person name="Payen T."/>
            <person name="Noel B."/>
            <person name="Kuo A."/>
            <person name="Morin E."/>
            <person name="Chen J."/>
            <person name="Kohler A."/>
            <person name="Krizsan K."/>
            <person name="Balestrini R."/>
            <person name="Da Silva C."/>
            <person name="Montanini B."/>
            <person name="Hainaut M."/>
            <person name="Levati E."/>
            <person name="Barry K.W."/>
            <person name="Belfiori B."/>
            <person name="Cichocki N."/>
            <person name="Clum A."/>
            <person name="Dockter R.B."/>
            <person name="Fauchery L."/>
            <person name="Guy J."/>
            <person name="Iotti M."/>
            <person name="Le Tacon F."/>
            <person name="Lindquist E.A."/>
            <person name="Lipzen A."/>
            <person name="Malagnac F."/>
            <person name="Mello A."/>
            <person name="Molinier V."/>
            <person name="Miyauchi S."/>
            <person name="Poulain J."/>
            <person name="Riccioni C."/>
            <person name="Rubini A."/>
            <person name="Sitrit Y."/>
            <person name="Splivallo R."/>
            <person name="Traeger S."/>
            <person name="Wang M."/>
            <person name="Zifcakova L."/>
            <person name="Wipf D."/>
            <person name="Zambonelli A."/>
            <person name="Paolocci F."/>
            <person name="Nowrousian M."/>
            <person name="Ottonello S."/>
            <person name="Baldrian P."/>
            <person name="Spatafora J.W."/>
            <person name="Henrissat B."/>
            <person name="Nagy L.G."/>
            <person name="Aury J.M."/>
            <person name="Wincker P."/>
            <person name="Grigoriev I.V."/>
            <person name="Bonfante P."/>
            <person name="Martin F.M."/>
        </authorList>
    </citation>
    <scope>NUCLEOTIDE SEQUENCE [LARGE SCALE GENOMIC DNA]</scope>
    <source>
        <strain evidence="2 3">120613-1</strain>
    </source>
</reference>
<name>A0A3N4JSN5_9PEZI</name>
<organism evidence="2 3">
    <name type="scientific">Choiromyces venosus 120613-1</name>
    <dbReference type="NCBI Taxonomy" id="1336337"/>
    <lineage>
        <taxon>Eukaryota</taxon>
        <taxon>Fungi</taxon>
        <taxon>Dikarya</taxon>
        <taxon>Ascomycota</taxon>
        <taxon>Pezizomycotina</taxon>
        <taxon>Pezizomycetes</taxon>
        <taxon>Pezizales</taxon>
        <taxon>Tuberaceae</taxon>
        <taxon>Choiromyces</taxon>
    </lineage>
</organism>
<keyword evidence="3" id="KW-1185">Reference proteome</keyword>
<keyword evidence="1" id="KW-0472">Membrane</keyword>
<accession>A0A3N4JSN5</accession>
<dbReference type="AlphaFoldDB" id="A0A3N4JSN5"/>
<dbReference type="EMBL" id="ML120374">
    <property type="protein sequence ID" value="RPB01320.1"/>
    <property type="molecule type" value="Genomic_DNA"/>
</dbReference>
<feature type="transmembrane region" description="Helical" evidence="1">
    <location>
        <begin position="49"/>
        <end position="68"/>
    </location>
</feature>